<gene>
    <name evidence="1" type="ORF">ATK06_0227</name>
</gene>
<dbReference type="RefSeq" id="WP_048381528.1">
    <property type="nucleotide sequence ID" value="NZ_LDYE01000011.1"/>
</dbReference>
<proteinExistence type="predicted"/>
<dbReference type="EMBL" id="PDJF01000001">
    <property type="protein sequence ID" value="PFG27177.1"/>
    <property type="molecule type" value="Genomic_DNA"/>
</dbReference>
<name>A0A2A9DK94_9CORY</name>
<dbReference type="Proteomes" id="UP000221653">
    <property type="component" value="Unassembled WGS sequence"/>
</dbReference>
<comment type="caution">
    <text evidence="1">The sequence shown here is derived from an EMBL/GenBank/DDBJ whole genome shotgun (WGS) entry which is preliminary data.</text>
</comment>
<accession>A0A2A9DK94</accession>
<evidence type="ECO:0000313" key="1">
    <source>
        <dbReference type="EMBL" id="PFG27177.1"/>
    </source>
</evidence>
<reference evidence="1 2" key="1">
    <citation type="submission" date="2017-10" db="EMBL/GenBank/DDBJ databases">
        <title>Sequencing the genomes of 1000 actinobacteria strains.</title>
        <authorList>
            <person name="Klenk H.-P."/>
        </authorList>
    </citation>
    <scope>NUCLEOTIDE SEQUENCE [LARGE SCALE GENOMIC DNA]</scope>
    <source>
        <strain evidence="1 2">DSM 20688</strain>
    </source>
</reference>
<protein>
    <submittedName>
        <fullName evidence="1">Uncharacterized protein</fullName>
    </submittedName>
</protein>
<evidence type="ECO:0000313" key="2">
    <source>
        <dbReference type="Proteomes" id="UP000221653"/>
    </source>
</evidence>
<organism evidence="1 2">
    <name type="scientific">Corynebacterium renale</name>
    <dbReference type="NCBI Taxonomy" id="1724"/>
    <lineage>
        <taxon>Bacteria</taxon>
        <taxon>Bacillati</taxon>
        <taxon>Actinomycetota</taxon>
        <taxon>Actinomycetes</taxon>
        <taxon>Mycobacteriales</taxon>
        <taxon>Corynebacteriaceae</taxon>
        <taxon>Corynebacterium</taxon>
    </lineage>
</organism>
<dbReference type="STRING" id="1724.GCA_001044175_00347"/>
<keyword evidence="2" id="KW-1185">Reference proteome</keyword>
<sequence length="134" mass="14147">MTAGILVHPDGRTEAISFDAANPLTVVGPEPEMAAAAFSEETTSCRMVFSAAPEPGSEPNAIASLARLEAATGNSRFFLDPTQAVAGVAVFFAASEEEIAEGIAQAARAVENYKADFPQEFQLWHNAVVNLEAY</sequence>
<dbReference type="OrthoDB" id="4415348at2"/>
<dbReference type="AlphaFoldDB" id="A0A2A9DK94"/>